<dbReference type="InterPro" id="IPR002638">
    <property type="entry name" value="Quinolinate_PRibosylTrfase_C"/>
</dbReference>
<dbReference type="RefSeq" id="WP_084132152.1">
    <property type="nucleotide sequence ID" value="NZ_AP023354.1"/>
</dbReference>
<evidence type="ECO:0000259" key="14">
    <source>
        <dbReference type="Pfam" id="PF01729"/>
    </source>
</evidence>
<dbReference type="PANTHER" id="PTHR32179">
    <property type="entry name" value="NICOTINATE-NUCLEOTIDE PYROPHOSPHORYLASE [CARBOXYLATING]"/>
    <property type="match status" value="1"/>
</dbReference>
<comment type="subunit">
    <text evidence="4">Hexamer formed by 3 homodimers.</text>
</comment>
<dbReference type="Gene3D" id="3.20.20.70">
    <property type="entry name" value="Aldolase class I"/>
    <property type="match status" value="1"/>
</dbReference>
<dbReference type="GO" id="GO:0004514">
    <property type="term" value="F:nicotinate-nucleotide diphosphorylase (carboxylating) activity"/>
    <property type="evidence" value="ECO:0007669"/>
    <property type="project" value="UniProtKB-EC"/>
</dbReference>
<organism evidence="16 17">
    <name type="scientific">Actinocatenispora sera</name>
    <dbReference type="NCBI Taxonomy" id="390989"/>
    <lineage>
        <taxon>Bacteria</taxon>
        <taxon>Bacillati</taxon>
        <taxon>Actinomycetota</taxon>
        <taxon>Actinomycetes</taxon>
        <taxon>Micromonosporales</taxon>
        <taxon>Micromonosporaceae</taxon>
        <taxon>Actinocatenispora</taxon>
    </lineage>
</organism>
<proteinExistence type="inferred from homology"/>
<dbReference type="Pfam" id="PF01729">
    <property type="entry name" value="QRPTase_C"/>
    <property type="match status" value="1"/>
</dbReference>
<dbReference type="GO" id="GO:0009435">
    <property type="term" value="P:NAD+ biosynthetic process"/>
    <property type="evidence" value="ECO:0007669"/>
    <property type="project" value="UniProtKB-UniPathway"/>
</dbReference>
<dbReference type="Gene3D" id="3.90.1170.20">
    <property type="entry name" value="Quinolinate phosphoribosyl transferase, N-terminal domain"/>
    <property type="match status" value="1"/>
</dbReference>
<dbReference type="AlphaFoldDB" id="A0A810KY35"/>
<keyword evidence="17" id="KW-1185">Reference proteome</keyword>
<evidence type="ECO:0000256" key="2">
    <source>
        <dbReference type="ARBA" id="ARBA00004893"/>
    </source>
</evidence>
<dbReference type="EC" id="2.4.2.19" evidence="5"/>
<dbReference type="InterPro" id="IPR027277">
    <property type="entry name" value="NadC/ModD"/>
</dbReference>
<dbReference type="SUPFAM" id="SSF51690">
    <property type="entry name" value="Nicotinate/Quinolinate PRTase C-terminal domain-like"/>
    <property type="match status" value="1"/>
</dbReference>
<dbReference type="NCBIfam" id="TIGR00078">
    <property type="entry name" value="nadC"/>
    <property type="match status" value="1"/>
</dbReference>
<dbReference type="SUPFAM" id="SSF54675">
    <property type="entry name" value="Nicotinate/Quinolinate PRTase N-terminal domain-like"/>
    <property type="match status" value="1"/>
</dbReference>
<dbReference type="PANTHER" id="PTHR32179:SF3">
    <property type="entry name" value="NICOTINATE-NUCLEOTIDE PYROPHOSPHORYLASE [CARBOXYLATING]"/>
    <property type="match status" value="1"/>
</dbReference>
<dbReference type="InterPro" id="IPR004393">
    <property type="entry name" value="NadC"/>
</dbReference>
<keyword evidence="7" id="KW-0662">Pyridine nucleotide biosynthesis</keyword>
<evidence type="ECO:0000256" key="3">
    <source>
        <dbReference type="ARBA" id="ARBA00009400"/>
    </source>
</evidence>
<protein>
    <recommendedName>
        <fullName evidence="6">Nicotinate-nucleotide pyrophosphorylase [carboxylating]</fullName>
        <ecNumber evidence="5">2.4.2.19</ecNumber>
    </recommendedName>
    <alternativeName>
        <fullName evidence="12">Probable nicotinate-nucleotide pyrophosphorylase [carboxylating]</fullName>
    </alternativeName>
    <alternativeName>
        <fullName evidence="10">Quinolinate phosphoribosyltransferase [decarboxylating]</fullName>
    </alternativeName>
</protein>
<evidence type="ECO:0000256" key="5">
    <source>
        <dbReference type="ARBA" id="ARBA00011944"/>
    </source>
</evidence>
<sequence length="304" mass="31727">MVETTRVRPSWPESAAVTAVGDALVEDAAGDDITTLWSVPAGAVVRAELIARDPGILAGLPALTEVFRQVDPAVVVEPGFVDGDHVEPGDVVAVVSGPAASIITGERVALNFLQRMSGIATMAGALVEKLADLPVRVLDTRKTAPGLRALDKYAVRAGGAHGHRLDLSTMVLLKENHVAVAGGVTAALRAVRRGSRTESRPVEVEIEVRTADEAREALAAGADWLLLDNMAPRELRAVVALRDELGPGTKLEASGRITADTAMAVAATGVDAMSLGALTHSVQALDLSLLVTEVDASGQRELRR</sequence>
<reference evidence="16" key="1">
    <citation type="submission" date="2020-08" db="EMBL/GenBank/DDBJ databases">
        <title>Whole genome shotgun sequence of Actinocatenispora sera NBRC 101916.</title>
        <authorList>
            <person name="Komaki H."/>
            <person name="Tamura T."/>
        </authorList>
    </citation>
    <scope>NUCLEOTIDE SEQUENCE</scope>
    <source>
        <strain evidence="16">NBRC 101916</strain>
    </source>
</reference>
<evidence type="ECO:0000256" key="7">
    <source>
        <dbReference type="ARBA" id="ARBA00022642"/>
    </source>
</evidence>
<evidence type="ECO:0000256" key="12">
    <source>
        <dbReference type="ARBA" id="ARBA00069173"/>
    </source>
</evidence>
<feature type="domain" description="Quinolinate phosphoribosyl transferase C-terminal" evidence="14">
    <location>
        <begin position="119"/>
        <end position="289"/>
    </location>
</feature>
<evidence type="ECO:0000256" key="8">
    <source>
        <dbReference type="ARBA" id="ARBA00022676"/>
    </source>
</evidence>
<gene>
    <name evidence="16" type="ORF">Asera_14500</name>
</gene>
<dbReference type="FunFam" id="3.90.1170.20:FF:000001">
    <property type="entry name" value="Nicotinate-nucleotide diphosphorylase (Carboxylating)"/>
    <property type="match status" value="1"/>
</dbReference>
<evidence type="ECO:0000256" key="6">
    <source>
        <dbReference type="ARBA" id="ARBA00020990"/>
    </source>
</evidence>
<dbReference type="InterPro" id="IPR013785">
    <property type="entry name" value="Aldolase_TIM"/>
</dbReference>
<keyword evidence="9 13" id="KW-0808">Transferase</keyword>
<dbReference type="OrthoDB" id="9782546at2"/>
<evidence type="ECO:0000259" key="15">
    <source>
        <dbReference type="Pfam" id="PF02749"/>
    </source>
</evidence>
<dbReference type="Proteomes" id="UP000680750">
    <property type="component" value="Chromosome"/>
</dbReference>
<evidence type="ECO:0000256" key="10">
    <source>
        <dbReference type="ARBA" id="ARBA00033102"/>
    </source>
</evidence>
<name>A0A810KY35_9ACTN</name>
<dbReference type="GO" id="GO:0034213">
    <property type="term" value="P:quinolinate catabolic process"/>
    <property type="evidence" value="ECO:0007669"/>
    <property type="project" value="TreeGrafter"/>
</dbReference>
<dbReference type="UniPathway" id="UPA00253">
    <property type="reaction ID" value="UER00331"/>
</dbReference>
<feature type="domain" description="Quinolinate phosphoribosyl transferase N-terminal" evidence="15">
    <location>
        <begin position="32"/>
        <end position="117"/>
    </location>
</feature>
<evidence type="ECO:0000256" key="9">
    <source>
        <dbReference type="ARBA" id="ARBA00022679"/>
    </source>
</evidence>
<comment type="similarity">
    <text evidence="3 13">Belongs to the NadC/ModD family.</text>
</comment>
<comment type="pathway">
    <text evidence="2">Cofactor biosynthesis; NAD(+) biosynthesis; nicotinate D-ribonucleotide from quinolinate: step 1/1.</text>
</comment>
<evidence type="ECO:0000256" key="4">
    <source>
        <dbReference type="ARBA" id="ARBA00011218"/>
    </source>
</evidence>
<evidence type="ECO:0000256" key="13">
    <source>
        <dbReference type="PIRNR" id="PIRNR006250"/>
    </source>
</evidence>
<comment type="catalytic activity">
    <reaction evidence="11">
        <text>nicotinate beta-D-ribonucleotide + CO2 + diphosphate = quinolinate + 5-phospho-alpha-D-ribose 1-diphosphate + 2 H(+)</text>
        <dbReference type="Rhea" id="RHEA:12733"/>
        <dbReference type="ChEBI" id="CHEBI:15378"/>
        <dbReference type="ChEBI" id="CHEBI:16526"/>
        <dbReference type="ChEBI" id="CHEBI:29959"/>
        <dbReference type="ChEBI" id="CHEBI:33019"/>
        <dbReference type="ChEBI" id="CHEBI:57502"/>
        <dbReference type="ChEBI" id="CHEBI:58017"/>
        <dbReference type="EC" id="2.4.2.19"/>
    </reaction>
</comment>
<evidence type="ECO:0000313" key="16">
    <source>
        <dbReference type="EMBL" id="BCJ27342.1"/>
    </source>
</evidence>
<dbReference type="FunFam" id="3.20.20.70:FF:000030">
    <property type="entry name" value="Nicotinate-nucleotide pyrophosphorylase, carboxylating"/>
    <property type="match status" value="1"/>
</dbReference>
<evidence type="ECO:0000313" key="17">
    <source>
        <dbReference type="Proteomes" id="UP000680750"/>
    </source>
</evidence>
<dbReference type="GO" id="GO:0005737">
    <property type="term" value="C:cytoplasm"/>
    <property type="evidence" value="ECO:0007669"/>
    <property type="project" value="TreeGrafter"/>
</dbReference>
<dbReference type="EMBL" id="AP023354">
    <property type="protein sequence ID" value="BCJ27342.1"/>
    <property type="molecule type" value="Genomic_DNA"/>
</dbReference>
<keyword evidence="8 13" id="KW-0328">Glycosyltransferase</keyword>
<dbReference type="InterPro" id="IPR022412">
    <property type="entry name" value="Quinolinate_PRibosylTrfase_N"/>
</dbReference>
<evidence type="ECO:0000256" key="11">
    <source>
        <dbReference type="ARBA" id="ARBA00047445"/>
    </source>
</evidence>
<dbReference type="KEGG" id="aser:Asera_14500"/>
<dbReference type="InterPro" id="IPR037128">
    <property type="entry name" value="Quinolinate_PRibosylTase_N_sf"/>
</dbReference>
<dbReference type="Pfam" id="PF02749">
    <property type="entry name" value="QRPTase_N"/>
    <property type="match status" value="1"/>
</dbReference>
<dbReference type="InterPro" id="IPR036068">
    <property type="entry name" value="Nicotinate_pribotase-like_C"/>
</dbReference>
<accession>A0A810KY35</accession>
<evidence type="ECO:0000256" key="1">
    <source>
        <dbReference type="ARBA" id="ARBA00003237"/>
    </source>
</evidence>
<comment type="function">
    <text evidence="1">Involved in the catabolism of quinolinic acid (QA).</text>
</comment>
<dbReference type="PIRSF" id="PIRSF006250">
    <property type="entry name" value="NadC_ModD"/>
    <property type="match status" value="1"/>
</dbReference>
<dbReference type="CDD" id="cd01572">
    <property type="entry name" value="QPRTase"/>
    <property type="match status" value="1"/>
</dbReference>